<evidence type="ECO:0000256" key="4">
    <source>
        <dbReference type="ARBA" id="ARBA00022679"/>
    </source>
</evidence>
<evidence type="ECO:0000256" key="6">
    <source>
        <dbReference type="ARBA" id="ARBA00022777"/>
    </source>
</evidence>
<dbReference type="NCBIfam" id="TIGR00154">
    <property type="entry name" value="ispE"/>
    <property type="match status" value="1"/>
</dbReference>
<evidence type="ECO:0000256" key="9">
    <source>
        <dbReference type="ARBA" id="ARBA00032554"/>
    </source>
</evidence>
<comment type="function">
    <text evidence="10">Catalyzes the phosphorylation of the position 2 hydroxy group of 4-diphosphocytidyl-2C-methyl-D-erythritol.</text>
</comment>
<accession>A0A0A7S036</accession>
<dbReference type="InterPro" id="IPR036554">
    <property type="entry name" value="GHMP_kinase_C_sf"/>
</dbReference>
<keyword evidence="14" id="KW-1185">Reference proteome</keyword>
<evidence type="ECO:0000259" key="12">
    <source>
        <dbReference type="Pfam" id="PF08544"/>
    </source>
</evidence>
<dbReference type="SUPFAM" id="SSF54211">
    <property type="entry name" value="Ribosomal protein S5 domain 2-like"/>
    <property type="match status" value="1"/>
</dbReference>
<dbReference type="GO" id="GO:0016114">
    <property type="term" value="P:terpenoid biosynthetic process"/>
    <property type="evidence" value="ECO:0007669"/>
    <property type="project" value="UniProtKB-UniRule"/>
</dbReference>
<dbReference type="RefSeq" id="WP_039104513.1">
    <property type="nucleotide sequence ID" value="NZ_CP009056.1"/>
</dbReference>
<evidence type="ECO:0000313" key="13">
    <source>
        <dbReference type="EMBL" id="AJA44910.1"/>
    </source>
</evidence>
<protein>
    <recommendedName>
        <fullName evidence="3 10">4-diphosphocytidyl-2-C-methyl-D-erythritol kinase</fullName>
        <shortName evidence="10">CMK</shortName>
        <ecNumber evidence="2 10">2.7.1.148</ecNumber>
    </recommendedName>
    <alternativeName>
        <fullName evidence="9 10">4-(cytidine-5'-diphospho)-2-C-methyl-D-erythritol kinase</fullName>
    </alternativeName>
</protein>
<comment type="pathway">
    <text evidence="10">Isoprenoid biosynthesis; isopentenyl diphosphate biosynthesis via DXP pathway; isopentenyl diphosphate from 1-deoxy-D-xylulose 5-phosphate: step 3/6.</text>
</comment>
<gene>
    <name evidence="10" type="primary">ispE</name>
    <name evidence="13" type="ORF">FPB0191_01086</name>
</gene>
<keyword evidence="8 10" id="KW-0414">Isoprene biosynthesis</keyword>
<dbReference type="InterPro" id="IPR020568">
    <property type="entry name" value="Ribosomal_Su5_D2-typ_SF"/>
</dbReference>
<evidence type="ECO:0000256" key="5">
    <source>
        <dbReference type="ARBA" id="ARBA00022741"/>
    </source>
</evidence>
<reference evidence="13 14" key="1">
    <citation type="journal article" date="2014" name="Appl. Environ. Microbiol.">
        <title>Gut symbionts from distinct hosts exhibit genotoxic activity via divergent colibactin biosynthetic pathways.</title>
        <authorList>
            <person name="Engel P."/>
            <person name="Vizcaino M.I."/>
            <person name="Crawford J.M."/>
        </authorList>
    </citation>
    <scope>NUCLEOTIDE SEQUENCE [LARGE SCALE GENOMIC DNA]</scope>
    <source>
        <strain evidence="13 14">PEB0191</strain>
    </source>
</reference>
<keyword evidence="5 10" id="KW-0547">Nucleotide-binding</keyword>
<dbReference type="EMBL" id="CP009056">
    <property type="protein sequence ID" value="AJA44910.1"/>
    <property type="molecule type" value="Genomic_DNA"/>
</dbReference>
<dbReference type="KEGG" id="fpp:FPB0191_01086"/>
<dbReference type="GO" id="GO:0005524">
    <property type="term" value="F:ATP binding"/>
    <property type="evidence" value="ECO:0007669"/>
    <property type="project" value="UniProtKB-UniRule"/>
</dbReference>
<dbReference type="PANTHER" id="PTHR43527">
    <property type="entry name" value="4-DIPHOSPHOCYTIDYL-2-C-METHYL-D-ERYTHRITOL KINASE, CHLOROPLASTIC"/>
    <property type="match status" value="1"/>
</dbReference>
<evidence type="ECO:0000256" key="7">
    <source>
        <dbReference type="ARBA" id="ARBA00022840"/>
    </source>
</evidence>
<dbReference type="PIRSF" id="PIRSF010376">
    <property type="entry name" value="IspE"/>
    <property type="match status" value="1"/>
</dbReference>
<organism evidence="13 14">
    <name type="scientific">Frischella perrara</name>
    <dbReference type="NCBI Taxonomy" id="1267021"/>
    <lineage>
        <taxon>Bacteria</taxon>
        <taxon>Pseudomonadati</taxon>
        <taxon>Pseudomonadota</taxon>
        <taxon>Gammaproteobacteria</taxon>
        <taxon>Orbales</taxon>
        <taxon>Orbaceae</taxon>
        <taxon>Frischella</taxon>
    </lineage>
</organism>
<dbReference type="Pfam" id="PF00288">
    <property type="entry name" value="GHMP_kinases_N"/>
    <property type="match status" value="1"/>
</dbReference>
<dbReference type="GO" id="GO:0019288">
    <property type="term" value="P:isopentenyl diphosphate biosynthetic process, methylerythritol 4-phosphate pathway"/>
    <property type="evidence" value="ECO:0007669"/>
    <property type="project" value="UniProtKB-UniRule"/>
</dbReference>
<dbReference type="InterPro" id="IPR006204">
    <property type="entry name" value="GHMP_kinase_N_dom"/>
</dbReference>
<feature type="active site" evidence="10">
    <location>
        <position position="9"/>
    </location>
</feature>
<dbReference type="AlphaFoldDB" id="A0A0A7S036"/>
<dbReference type="EC" id="2.7.1.148" evidence="2 10"/>
<name>A0A0A7S036_FRIPE</name>
<sequence length="286" mass="32142">MKIWQSPAKLNLFLYITGKRADNYHNLQTLFQFVDLCDELQFSRRQDNRITLATPIKDIDDNNNLVIKASKLLLEYAHTHHLTLPEQYGITIHINKKLPIGGGLGGGSSNAATTLVALNEVWQLHLSVNQLMTLGKSLGADVPIFIYGHSAFAQGIGDLLKSVAIPEKWFLIIKPNIEISTVSIFKHPELKRDTVTRDIDQLLNNSFENDCEPIVRKLYPIIDRIITLLSTKAPTRLTGTGSCIFCECESLQHAQKLQLFLNNQFLPTDNITSFLAKGCNKSPLYQ</sequence>
<dbReference type="InterPro" id="IPR014721">
    <property type="entry name" value="Ribsml_uS5_D2-typ_fold_subgr"/>
</dbReference>
<feature type="binding site" evidence="10">
    <location>
        <begin position="99"/>
        <end position="109"/>
    </location>
    <ligand>
        <name>ATP</name>
        <dbReference type="ChEBI" id="CHEBI:30616"/>
    </ligand>
</feature>
<feature type="domain" description="GHMP kinase C-terminal" evidence="12">
    <location>
        <begin position="198"/>
        <end position="265"/>
    </location>
</feature>
<feature type="active site" evidence="10">
    <location>
        <position position="141"/>
    </location>
</feature>
<evidence type="ECO:0000256" key="1">
    <source>
        <dbReference type="ARBA" id="ARBA00009684"/>
    </source>
</evidence>
<evidence type="ECO:0000256" key="2">
    <source>
        <dbReference type="ARBA" id="ARBA00012052"/>
    </source>
</evidence>
<dbReference type="OrthoDB" id="9809438at2"/>
<dbReference type="GO" id="GO:0050515">
    <property type="term" value="F:4-(cytidine 5'-diphospho)-2-C-methyl-D-erythritol kinase activity"/>
    <property type="evidence" value="ECO:0007669"/>
    <property type="project" value="UniProtKB-UniRule"/>
</dbReference>
<dbReference type="STRING" id="1267021.FPB0191_01086"/>
<evidence type="ECO:0000259" key="11">
    <source>
        <dbReference type="Pfam" id="PF00288"/>
    </source>
</evidence>
<evidence type="ECO:0000256" key="10">
    <source>
        <dbReference type="HAMAP-Rule" id="MF_00061"/>
    </source>
</evidence>
<dbReference type="InterPro" id="IPR013750">
    <property type="entry name" value="GHMP_kinase_C_dom"/>
</dbReference>
<dbReference type="PANTHER" id="PTHR43527:SF2">
    <property type="entry name" value="4-DIPHOSPHOCYTIDYL-2-C-METHYL-D-ERYTHRITOL KINASE, CHLOROPLASTIC"/>
    <property type="match status" value="1"/>
</dbReference>
<evidence type="ECO:0000313" key="14">
    <source>
        <dbReference type="Proteomes" id="UP000030901"/>
    </source>
</evidence>
<dbReference type="Gene3D" id="3.30.230.10">
    <property type="match status" value="1"/>
</dbReference>
<evidence type="ECO:0000256" key="8">
    <source>
        <dbReference type="ARBA" id="ARBA00023229"/>
    </source>
</evidence>
<comment type="similarity">
    <text evidence="1 10">Belongs to the GHMP kinase family. IspE subfamily.</text>
</comment>
<dbReference type="HOGENOM" id="CLU_053057_3_0_6"/>
<keyword evidence="7 10" id="KW-0067">ATP-binding</keyword>
<evidence type="ECO:0000256" key="3">
    <source>
        <dbReference type="ARBA" id="ARBA00017473"/>
    </source>
</evidence>
<feature type="domain" description="GHMP kinase N-terminal" evidence="11">
    <location>
        <begin position="64"/>
        <end position="148"/>
    </location>
</feature>
<dbReference type="InterPro" id="IPR004424">
    <property type="entry name" value="IspE"/>
</dbReference>
<proteinExistence type="inferred from homology"/>
<dbReference type="Gene3D" id="3.30.70.890">
    <property type="entry name" value="GHMP kinase, C-terminal domain"/>
    <property type="match status" value="1"/>
</dbReference>
<dbReference type="SUPFAM" id="SSF55060">
    <property type="entry name" value="GHMP Kinase, C-terminal domain"/>
    <property type="match status" value="1"/>
</dbReference>
<dbReference type="UniPathway" id="UPA00056">
    <property type="reaction ID" value="UER00094"/>
</dbReference>
<keyword evidence="6 10" id="KW-0418">Kinase</keyword>
<dbReference type="Proteomes" id="UP000030901">
    <property type="component" value="Chromosome"/>
</dbReference>
<comment type="catalytic activity">
    <reaction evidence="10">
        <text>4-CDP-2-C-methyl-D-erythritol + ATP = 4-CDP-2-C-methyl-D-erythritol 2-phosphate + ADP + H(+)</text>
        <dbReference type="Rhea" id="RHEA:18437"/>
        <dbReference type="ChEBI" id="CHEBI:15378"/>
        <dbReference type="ChEBI" id="CHEBI:30616"/>
        <dbReference type="ChEBI" id="CHEBI:57823"/>
        <dbReference type="ChEBI" id="CHEBI:57919"/>
        <dbReference type="ChEBI" id="CHEBI:456216"/>
        <dbReference type="EC" id="2.7.1.148"/>
    </reaction>
</comment>
<keyword evidence="4 10" id="KW-0808">Transferase</keyword>
<dbReference type="Pfam" id="PF08544">
    <property type="entry name" value="GHMP_kinases_C"/>
    <property type="match status" value="1"/>
</dbReference>
<dbReference type="HAMAP" id="MF_00061">
    <property type="entry name" value="IspE"/>
    <property type="match status" value="1"/>
</dbReference>